<dbReference type="InterPro" id="IPR020574">
    <property type="entry name" value="Ribosomal_uS9_CS"/>
</dbReference>
<keyword evidence="2 5" id="KW-0689">Ribosomal protein</keyword>
<protein>
    <recommendedName>
        <fullName evidence="4 5">Small ribosomal subunit protein uS9</fullName>
    </recommendedName>
</protein>
<evidence type="ECO:0000256" key="2">
    <source>
        <dbReference type="ARBA" id="ARBA00022980"/>
    </source>
</evidence>
<dbReference type="GO" id="GO:0022627">
    <property type="term" value="C:cytosolic small ribosomal subunit"/>
    <property type="evidence" value="ECO:0007669"/>
    <property type="project" value="TreeGrafter"/>
</dbReference>
<dbReference type="GO" id="GO:0006412">
    <property type="term" value="P:translation"/>
    <property type="evidence" value="ECO:0007669"/>
    <property type="project" value="UniProtKB-UniRule"/>
</dbReference>
<evidence type="ECO:0000256" key="6">
    <source>
        <dbReference type="RuleBase" id="RU003815"/>
    </source>
</evidence>
<evidence type="ECO:0000256" key="3">
    <source>
        <dbReference type="ARBA" id="ARBA00023274"/>
    </source>
</evidence>
<proteinExistence type="inferred from homology"/>
<organism evidence="7 8">
    <name type="scientific">Thermovibrio guaymasensis</name>
    <dbReference type="NCBI Taxonomy" id="240167"/>
    <lineage>
        <taxon>Bacteria</taxon>
        <taxon>Pseudomonadati</taxon>
        <taxon>Aquificota</taxon>
        <taxon>Aquificia</taxon>
        <taxon>Desulfurobacteriales</taxon>
        <taxon>Desulfurobacteriaceae</taxon>
        <taxon>Thermovibrio</taxon>
    </lineage>
</organism>
<evidence type="ECO:0000313" key="7">
    <source>
        <dbReference type="EMBL" id="RKQ61864.1"/>
    </source>
</evidence>
<dbReference type="RefSeq" id="WP_121171285.1">
    <property type="nucleotide sequence ID" value="NZ_RBIE01000002.1"/>
</dbReference>
<keyword evidence="3 5" id="KW-0687">Ribonucleoprotein</keyword>
<dbReference type="AlphaFoldDB" id="A0A420W736"/>
<dbReference type="SUPFAM" id="SSF54211">
    <property type="entry name" value="Ribosomal protein S5 domain 2-like"/>
    <property type="match status" value="1"/>
</dbReference>
<dbReference type="InterPro" id="IPR014721">
    <property type="entry name" value="Ribsml_uS5_D2-typ_fold_subgr"/>
</dbReference>
<dbReference type="PANTHER" id="PTHR21569">
    <property type="entry name" value="RIBOSOMAL PROTEIN S9"/>
    <property type="match status" value="1"/>
</dbReference>
<gene>
    <name evidence="5" type="primary">rpsI</name>
    <name evidence="7" type="ORF">C7457_1319</name>
</gene>
<keyword evidence="8" id="KW-1185">Reference proteome</keyword>
<dbReference type="FunFam" id="3.30.230.10:FF:000001">
    <property type="entry name" value="30S ribosomal protein S9"/>
    <property type="match status" value="1"/>
</dbReference>
<evidence type="ECO:0000256" key="1">
    <source>
        <dbReference type="ARBA" id="ARBA00005251"/>
    </source>
</evidence>
<dbReference type="GO" id="GO:0003723">
    <property type="term" value="F:RNA binding"/>
    <property type="evidence" value="ECO:0007669"/>
    <property type="project" value="TreeGrafter"/>
</dbReference>
<dbReference type="Pfam" id="PF00380">
    <property type="entry name" value="Ribosomal_S9"/>
    <property type="match status" value="1"/>
</dbReference>
<dbReference type="EMBL" id="RBIE01000002">
    <property type="protein sequence ID" value="RKQ61864.1"/>
    <property type="molecule type" value="Genomic_DNA"/>
</dbReference>
<accession>A0A420W736</accession>
<comment type="similarity">
    <text evidence="1 5 6">Belongs to the universal ribosomal protein uS9 family.</text>
</comment>
<sequence>MAEVRYYGTGKRKTAVARVWLIPNGEGKIIVRLSKKKEVPAEEYFGRLALLKIMQQPFDVTGTNGRFDVLCTVKGGGKSAQADAVKYGIAKALLAFNPELRPTLKKAGFLTRDARIKERKKYGQRGARARYQWSKR</sequence>
<evidence type="ECO:0000256" key="5">
    <source>
        <dbReference type="HAMAP-Rule" id="MF_00532"/>
    </source>
</evidence>
<dbReference type="GO" id="GO:0003735">
    <property type="term" value="F:structural constituent of ribosome"/>
    <property type="evidence" value="ECO:0007669"/>
    <property type="project" value="InterPro"/>
</dbReference>
<dbReference type="PROSITE" id="PS00360">
    <property type="entry name" value="RIBOSOMAL_S9"/>
    <property type="match status" value="1"/>
</dbReference>
<reference evidence="7 8" key="1">
    <citation type="submission" date="2018-10" db="EMBL/GenBank/DDBJ databases">
        <title>Genomic Encyclopedia of Type Strains, Phase IV (KMG-IV): sequencing the most valuable type-strain genomes for metagenomic binning, comparative biology and taxonomic classification.</title>
        <authorList>
            <person name="Goeker M."/>
        </authorList>
    </citation>
    <scope>NUCLEOTIDE SEQUENCE [LARGE SCALE GENOMIC DNA]</scope>
    <source>
        <strain evidence="7 8">DSM 15521</strain>
    </source>
</reference>
<evidence type="ECO:0000313" key="8">
    <source>
        <dbReference type="Proteomes" id="UP000280881"/>
    </source>
</evidence>
<dbReference type="InterPro" id="IPR023035">
    <property type="entry name" value="Ribosomal_uS9_bac/plastid"/>
</dbReference>
<dbReference type="Proteomes" id="UP000280881">
    <property type="component" value="Unassembled WGS sequence"/>
</dbReference>
<dbReference type="InterPro" id="IPR000754">
    <property type="entry name" value="Ribosomal_uS9"/>
</dbReference>
<dbReference type="OrthoDB" id="9803965at2"/>
<name>A0A420W736_9BACT</name>
<evidence type="ECO:0000256" key="4">
    <source>
        <dbReference type="ARBA" id="ARBA00035259"/>
    </source>
</evidence>
<dbReference type="PANTHER" id="PTHR21569:SF1">
    <property type="entry name" value="SMALL RIBOSOMAL SUBUNIT PROTEIN US9M"/>
    <property type="match status" value="1"/>
</dbReference>
<comment type="caution">
    <text evidence="7">The sequence shown here is derived from an EMBL/GenBank/DDBJ whole genome shotgun (WGS) entry which is preliminary data.</text>
</comment>
<dbReference type="InterPro" id="IPR020568">
    <property type="entry name" value="Ribosomal_Su5_D2-typ_SF"/>
</dbReference>
<dbReference type="Gene3D" id="3.30.230.10">
    <property type="match status" value="1"/>
</dbReference>
<dbReference type="HAMAP" id="MF_00532_B">
    <property type="entry name" value="Ribosomal_uS9_B"/>
    <property type="match status" value="1"/>
</dbReference>
<dbReference type="NCBIfam" id="NF001099">
    <property type="entry name" value="PRK00132.1"/>
    <property type="match status" value="1"/>
</dbReference>